<dbReference type="KEGG" id="ccoo:ATE51_03208"/>
<comment type="caution">
    <text evidence="6">The sequence shown here is derived from an EMBL/GenBank/DDBJ whole genome shotgun (WGS) entry which is preliminary data.</text>
</comment>
<dbReference type="EMBL" id="AACSIE010000002">
    <property type="protein sequence ID" value="EAL9204170.1"/>
    <property type="molecule type" value="Genomic_DNA"/>
</dbReference>
<evidence type="ECO:0000313" key="5">
    <source>
        <dbReference type="EMBL" id="EAL8416130.1"/>
    </source>
</evidence>
<dbReference type="Proteomes" id="UP000409545">
    <property type="component" value="Unassembled WGS sequence"/>
</dbReference>
<dbReference type="SUPFAM" id="SSF48452">
    <property type="entry name" value="TPR-like"/>
    <property type="match status" value="1"/>
</dbReference>
<dbReference type="GeneID" id="66544494"/>
<evidence type="ECO:0000313" key="2">
    <source>
        <dbReference type="EMBL" id="EAK1509287.1"/>
    </source>
</evidence>
<sequence length="425" mass="49600">MYRNLLFVLIGFFLTACGASKTIIAYPDYKQQKSNEFDLRIMKAYNYEYFNQYEEARDEFLALFRDYNITNFLENAFLLTLANNLDKKEEINNIAKPYLDKSDNLKRLSALYALNSYNLKEAQELIQGLLKKKSDDPRNLELYGDVLIRQNNLKDAIKYYQLAYNQVQNEEILFKLVGVYAILNDTSSIKNILENSKNINGCTLKTCILLAKIYNDKGNSKALQEIYIELYNITKNKSFILALIELLSSQNKDKEALHFALKYNADDDMKLYLYQRLKLYNKAKDLSMQIYKRTQEKEYLLRAAVFEFEEANLNKKITPQVVALVSEKFSNAIDENSDALYLNYYGYLLIDYDLDLKKGMKLVELALKKEPQNLYYLDSLAWGYYKQGDCKKAWEILKQTLEDKEFANSDESKAHAKAIKACIKP</sequence>
<dbReference type="Gene3D" id="1.25.40.10">
    <property type="entry name" value="Tetratricopeptide repeat domain"/>
    <property type="match status" value="2"/>
</dbReference>
<evidence type="ECO:0000313" key="10">
    <source>
        <dbReference type="Proteomes" id="UP000409545"/>
    </source>
</evidence>
<dbReference type="RefSeq" id="WP_002779477.1">
    <property type="nucleotide sequence ID" value="NZ_AANOQZ020000011.1"/>
</dbReference>
<dbReference type="EMBL" id="AABUYW010000007">
    <property type="protein sequence ID" value="EAJ1076933.1"/>
    <property type="molecule type" value="Genomic_DNA"/>
</dbReference>
<gene>
    <name evidence="4" type="ORF">B9Q54_00780</name>
    <name evidence="1" type="ORF">BU953_04845</name>
    <name evidence="3" type="ORF">C6T04_05930</name>
    <name evidence="2" type="ORF">CJD00_03215</name>
    <name evidence="5" type="ORF">DYF97_01665</name>
    <name evidence="6" type="ORF">DYU70_03195</name>
</gene>
<evidence type="ECO:0000313" key="7">
    <source>
        <dbReference type="Proteomes" id="UP000333665"/>
    </source>
</evidence>
<dbReference type="KEGG" id="ccof:VC76_02615"/>
<dbReference type="OrthoDB" id="9766710at2"/>
<dbReference type="STRING" id="195.ATE51_03208"/>
<evidence type="ECO:0000313" key="11">
    <source>
        <dbReference type="Proteomes" id="UP000411403"/>
    </source>
</evidence>
<evidence type="ECO:0000313" key="4">
    <source>
        <dbReference type="EMBL" id="EAK5102820.1"/>
    </source>
</evidence>
<evidence type="ECO:0000313" key="8">
    <source>
        <dbReference type="Proteomes" id="UP000361993"/>
    </source>
</evidence>
<dbReference type="EMBL" id="AACGUZ010000001">
    <property type="protein sequence ID" value="EAK5102820.1"/>
    <property type="molecule type" value="Genomic_DNA"/>
</dbReference>
<reference evidence="7 11" key="2">
    <citation type="submission" date="2018-08" db="EMBL/GenBank/DDBJ databases">
        <authorList>
            <consortium name="NARMS: The National Antimicrobial Resistance Monitoring System"/>
        </authorList>
    </citation>
    <scope>NUCLEOTIDE SEQUENCE [LARGE SCALE GENOMIC DNA]</scope>
    <source>
        <strain evidence="6 11">CVM N17C171</strain>
        <strain evidence="3 9">FSIS11807978</strain>
        <strain evidence="5 7">FSIS11812579</strain>
        <strain evidence="1 12">FSIS1609200</strain>
        <strain evidence="4 10">FSIS1711007</strain>
    </source>
</reference>
<evidence type="ECO:0000313" key="1">
    <source>
        <dbReference type="EMBL" id="EAJ1076933.1"/>
    </source>
</evidence>
<evidence type="ECO:0000313" key="6">
    <source>
        <dbReference type="EMBL" id="EAL9204170.1"/>
    </source>
</evidence>
<dbReference type="Proteomes" id="UP000557830">
    <property type="component" value="Unassembled WGS sequence"/>
</dbReference>
<dbReference type="Proteomes" id="UP000361993">
    <property type="component" value="Unassembled WGS sequence"/>
</dbReference>
<dbReference type="InterPro" id="IPR011990">
    <property type="entry name" value="TPR-like_helical_dom_sf"/>
</dbReference>
<protein>
    <submittedName>
        <fullName evidence="6">ATP-dependent nuclease subunit B</fullName>
    </submittedName>
</protein>
<evidence type="ECO:0000313" key="3">
    <source>
        <dbReference type="EMBL" id="EAK4358447.1"/>
    </source>
</evidence>
<reference evidence="2 8" key="1">
    <citation type="submission" date="2018-05" db="EMBL/GenBank/DDBJ databases">
        <authorList>
            <consortium name="GenomeTrakr network: Whole genome sequencing for foodborne pathogen traceback"/>
        </authorList>
    </citation>
    <scope>NUCLEOTIDE SEQUENCE [LARGE SCALE GENOMIC DNA]</scope>
    <source>
        <strain evidence="2 8">NC_C6016</strain>
    </source>
</reference>
<dbReference type="EMBL" id="AACDUL010000004">
    <property type="protein sequence ID" value="EAK1509287.1"/>
    <property type="molecule type" value="Genomic_DNA"/>
</dbReference>
<dbReference type="EMBL" id="AACGFG010000007">
    <property type="protein sequence ID" value="EAK4358447.1"/>
    <property type="molecule type" value="Genomic_DNA"/>
</dbReference>
<evidence type="ECO:0000313" key="9">
    <source>
        <dbReference type="Proteomes" id="UP000365807"/>
    </source>
</evidence>
<dbReference type="AlphaFoldDB" id="A0A0Q2PA13"/>
<accession>A0A0Q2PA13</accession>
<dbReference type="eggNOG" id="COG0457">
    <property type="taxonomic scope" value="Bacteria"/>
</dbReference>
<evidence type="ECO:0000313" key="12">
    <source>
        <dbReference type="Proteomes" id="UP000557830"/>
    </source>
</evidence>
<dbReference type="EMBL" id="AACRQU010000002">
    <property type="protein sequence ID" value="EAL8416130.1"/>
    <property type="molecule type" value="Genomic_DNA"/>
</dbReference>
<dbReference type="PROSITE" id="PS51257">
    <property type="entry name" value="PROKAR_LIPOPROTEIN"/>
    <property type="match status" value="1"/>
</dbReference>
<dbReference type="Proteomes" id="UP000333665">
    <property type="component" value="Unassembled WGS sequence"/>
</dbReference>
<organism evidence="6 11">
    <name type="scientific">Campylobacter coli</name>
    <dbReference type="NCBI Taxonomy" id="195"/>
    <lineage>
        <taxon>Bacteria</taxon>
        <taxon>Pseudomonadati</taxon>
        <taxon>Campylobacterota</taxon>
        <taxon>Epsilonproteobacteria</taxon>
        <taxon>Campylobacterales</taxon>
        <taxon>Campylobacteraceae</taxon>
        <taxon>Campylobacter</taxon>
    </lineage>
</organism>
<proteinExistence type="predicted"/>
<dbReference type="Proteomes" id="UP000411403">
    <property type="component" value="Unassembled WGS sequence"/>
</dbReference>
<dbReference type="Proteomes" id="UP000365807">
    <property type="component" value="Unassembled WGS sequence"/>
</dbReference>
<name>A0A0Q2PA13_CAMCO</name>